<sequence>MNTFKFHIQGLLSTKNKTYLNSGDISIREGITENLGVFQ</sequence>
<dbReference type="Proteomes" id="UP000218615">
    <property type="component" value="Unassembled WGS sequence"/>
</dbReference>
<name>A0A284VMW9_9EURY</name>
<organism evidence="1 2">
    <name type="scientific">Candidatus Methanoperedens nitratireducens</name>
    <dbReference type="NCBI Taxonomy" id="1392998"/>
    <lineage>
        <taxon>Archaea</taxon>
        <taxon>Methanobacteriati</taxon>
        <taxon>Methanobacteriota</taxon>
        <taxon>Stenosarchaea group</taxon>
        <taxon>Methanomicrobia</taxon>
        <taxon>Methanosarcinales</taxon>
        <taxon>ANME-2 cluster</taxon>
        <taxon>Candidatus Methanoperedentaceae</taxon>
        <taxon>Candidatus Methanoperedens</taxon>
    </lineage>
</organism>
<proteinExistence type="predicted"/>
<accession>A0A284VMW9</accession>
<reference evidence="2" key="1">
    <citation type="submission" date="2017-06" db="EMBL/GenBank/DDBJ databases">
        <authorList>
            <person name="Cremers G."/>
        </authorList>
    </citation>
    <scope>NUCLEOTIDE SEQUENCE [LARGE SCALE GENOMIC DNA]</scope>
</reference>
<evidence type="ECO:0000313" key="1">
    <source>
        <dbReference type="EMBL" id="SNQ60592.1"/>
    </source>
</evidence>
<gene>
    <name evidence="1" type="ORF">MNV_1930001</name>
</gene>
<protein>
    <submittedName>
        <fullName evidence="1">Uncharacterized protein</fullName>
    </submittedName>
</protein>
<keyword evidence="2" id="KW-1185">Reference proteome</keyword>
<evidence type="ECO:0000313" key="2">
    <source>
        <dbReference type="Proteomes" id="UP000218615"/>
    </source>
</evidence>
<dbReference type="AlphaFoldDB" id="A0A284VMW9"/>
<dbReference type="EMBL" id="FZMP01000105">
    <property type="protein sequence ID" value="SNQ60592.1"/>
    <property type="molecule type" value="Genomic_DNA"/>
</dbReference>